<organism evidence="1 2">
    <name type="scientific">Roseomonas populi</name>
    <dbReference type="NCBI Taxonomy" id="3121582"/>
    <lineage>
        <taxon>Bacteria</taxon>
        <taxon>Pseudomonadati</taxon>
        <taxon>Pseudomonadota</taxon>
        <taxon>Alphaproteobacteria</taxon>
        <taxon>Acetobacterales</taxon>
        <taxon>Roseomonadaceae</taxon>
        <taxon>Roseomonas</taxon>
    </lineage>
</organism>
<reference evidence="1 2" key="1">
    <citation type="submission" date="2022-06" db="EMBL/GenBank/DDBJ databases">
        <title>Roseomonas CN29.</title>
        <authorList>
            <person name="Cheng Y."/>
            <person name="He X."/>
        </authorList>
    </citation>
    <scope>NUCLEOTIDE SEQUENCE [LARGE SCALE GENOMIC DNA]</scope>
    <source>
        <strain evidence="1 2">CN29</strain>
    </source>
</reference>
<protein>
    <submittedName>
        <fullName evidence="1">Uncharacterized protein</fullName>
    </submittedName>
</protein>
<dbReference type="Proteomes" id="UP001524642">
    <property type="component" value="Unassembled WGS sequence"/>
</dbReference>
<evidence type="ECO:0000313" key="2">
    <source>
        <dbReference type="Proteomes" id="UP001524642"/>
    </source>
</evidence>
<keyword evidence="2" id="KW-1185">Reference proteome</keyword>
<name>A0ABT1XB01_9PROT</name>
<comment type="caution">
    <text evidence="1">The sequence shown here is derived from an EMBL/GenBank/DDBJ whole genome shotgun (WGS) entry which is preliminary data.</text>
</comment>
<proteinExistence type="predicted"/>
<dbReference type="EMBL" id="JANJOU010000031">
    <property type="protein sequence ID" value="MCR0985265.1"/>
    <property type="molecule type" value="Genomic_DNA"/>
</dbReference>
<evidence type="ECO:0000313" key="1">
    <source>
        <dbReference type="EMBL" id="MCR0985265.1"/>
    </source>
</evidence>
<accession>A0ABT1XB01</accession>
<gene>
    <name evidence="1" type="ORF">NRP21_24755</name>
</gene>
<dbReference type="RefSeq" id="WP_257718917.1">
    <property type="nucleotide sequence ID" value="NZ_JANJOU010000031.1"/>
</dbReference>
<sequence length="124" mass="13292">MMDDWTQVLAALGVPAIYAVPLVLLARAAWPTVVHAFRVWMMDRGLCRAAGFMPSLRAPSGGAAAPLDDVELQRLVTRGATYMTNRLGGTIKALGVPAADLRDMVQGQYGELLARLAVPAEMRA</sequence>